<feature type="domain" description="Flagellar hook-associated protein 1 D2-like" evidence="10">
    <location>
        <begin position="325"/>
        <end position="427"/>
    </location>
</feature>
<evidence type="ECO:0000256" key="2">
    <source>
        <dbReference type="ARBA" id="ARBA00004613"/>
    </source>
</evidence>
<evidence type="ECO:0000256" key="3">
    <source>
        <dbReference type="ARBA" id="ARBA00009677"/>
    </source>
</evidence>
<evidence type="ECO:0000313" key="13">
    <source>
        <dbReference type="Proteomes" id="UP000027318"/>
    </source>
</evidence>
<dbReference type="PATRIC" id="fig|267850.7.peg.1030"/>
<dbReference type="Pfam" id="PF22638">
    <property type="entry name" value="FlgK_D1"/>
    <property type="match status" value="1"/>
</dbReference>
<dbReference type="SUPFAM" id="SSF64518">
    <property type="entry name" value="Phase 1 flagellin"/>
    <property type="match status" value="1"/>
</dbReference>
<dbReference type="Pfam" id="PF06429">
    <property type="entry name" value="Flg_bbr_C"/>
    <property type="match status" value="1"/>
</dbReference>
<evidence type="ECO:0000259" key="11">
    <source>
        <dbReference type="Pfam" id="PF22638"/>
    </source>
</evidence>
<comment type="similarity">
    <text evidence="3">Belongs to the flagella basal body rod proteins family.</text>
</comment>
<keyword evidence="7" id="KW-0175">Coiled coil</keyword>
<dbReference type="InterPro" id="IPR049119">
    <property type="entry name" value="FlgK_D2-like"/>
</dbReference>
<dbReference type="STRING" id="267850.ADINL_1036"/>
<dbReference type="EMBL" id="JMSZ01000016">
    <property type="protein sequence ID" value="KDE40444.1"/>
    <property type="molecule type" value="Genomic_DNA"/>
</dbReference>
<proteinExistence type="inferred from homology"/>
<dbReference type="Pfam" id="PF00460">
    <property type="entry name" value="Flg_bb_rod"/>
    <property type="match status" value="1"/>
</dbReference>
<feature type="domain" description="Flagellar basal-body/hook protein C-terminal" evidence="9">
    <location>
        <begin position="639"/>
        <end position="679"/>
    </location>
</feature>
<keyword evidence="12" id="KW-0969">Cilium</keyword>
<evidence type="ECO:0000256" key="7">
    <source>
        <dbReference type="SAM" id="Coils"/>
    </source>
</evidence>
<organism evidence="12 13">
    <name type="scientific">Nitrincola lacisaponensis</name>
    <dbReference type="NCBI Taxonomy" id="267850"/>
    <lineage>
        <taxon>Bacteria</taxon>
        <taxon>Pseudomonadati</taxon>
        <taxon>Pseudomonadota</taxon>
        <taxon>Gammaproteobacteria</taxon>
        <taxon>Oceanospirillales</taxon>
        <taxon>Oceanospirillaceae</taxon>
        <taxon>Nitrincola</taxon>
    </lineage>
</organism>
<evidence type="ECO:0000256" key="5">
    <source>
        <dbReference type="ARBA" id="ARBA00022525"/>
    </source>
</evidence>
<dbReference type="GO" id="GO:0005198">
    <property type="term" value="F:structural molecule activity"/>
    <property type="evidence" value="ECO:0007669"/>
    <property type="project" value="InterPro"/>
</dbReference>
<dbReference type="InterPro" id="IPR002371">
    <property type="entry name" value="FlgK"/>
</dbReference>
<keyword evidence="12" id="KW-0282">Flagellum</keyword>
<dbReference type="InterPro" id="IPR001444">
    <property type="entry name" value="Flag_bb_rod_N"/>
</dbReference>
<reference evidence="12 13" key="1">
    <citation type="journal article" date="2005" name="Int. J. Syst. Evol. Microbiol.">
        <title>Nitrincola lacisaponensis gen. nov., sp. nov., a novel alkaliphilic bacterium isolated from an alkaline, saline lake.</title>
        <authorList>
            <person name="Dimitriu P.A."/>
            <person name="Shukla S.K."/>
            <person name="Conradt J."/>
            <person name="Marquez M.C."/>
            <person name="Ventosa A."/>
            <person name="Maglia A."/>
            <person name="Peyton B.M."/>
            <person name="Pinkart H.C."/>
            <person name="Mormile M.R."/>
        </authorList>
    </citation>
    <scope>NUCLEOTIDE SEQUENCE [LARGE SCALE GENOMIC DNA]</scope>
    <source>
        <strain evidence="12 13">4CA</strain>
    </source>
</reference>
<dbReference type="InterPro" id="IPR053927">
    <property type="entry name" value="FlgK_helical"/>
</dbReference>
<feature type="domain" description="Flagellar basal body rod protein N-terminal" evidence="8">
    <location>
        <begin position="16"/>
        <end position="35"/>
    </location>
</feature>
<evidence type="ECO:0000256" key="4">
    <source>
        <dbReference type="ARBA" id="ARBA00016244"/>
    </source>
</evidence>
<dbReference type="PRINTS" id="PR01005">
    <property type="entry name" value="FLGHOOKAP1"/>
</dbReference>
<evidence type="ECO:0000256" key="6">
    <source>
        <dbReference type="ARBA" id="ARBA00023143"/>
    </source>
</evidence>
<dbReference type="GO" id="GO:0009424">
    <property type="term" value="C:bacterial-type flagellum hook"/>
    <property type="evidence" value="ECO:0007669"/>
    <property type="project" value="InterPro"/>
</dbReference>
<keyword evidence="5" id="KW-0964">Secreted</keyword>
<dbReference type="GO" id="GO:0005576">
    <property type="term" value="C:extracellular region"/>
    <property type="evidence" value="ECO:0007669"/>
    <property type="project" value="UniProtKB-SubCell"/>
</dbReference>
<dbReference type="GO" id="GO:0044780">
    <property type="term" value="P:bacterial-type flagellum assembly"/>
    <property type="evidence" value="ECO:0007669"/>
    <property type="project" value="InterPro"/>
</dbReference>
<protein>
    <recommendedName>
        <fullName evidence="4">Flagellar hook-associated protein 1</fullName>
    </recommendedName>
</protein>
<keyword evidence="13" id="KW-1185">Reference proteome</keyword>
<comment type="caution">
    <text evidence="12">The sequence shown here is derived from an EMBL/GenBank/DDBJ whole genome shotgun (WGS) entry which is preliminary data.</text>
</comment>
<keyword evidence="12" id="KW-0966">Cell projection</keyword>
<comment type="subcellular location">
    <subcellularLocation>
        <location evidence="1">Bacterial flagellum</location>
    </subcellularLocation>
    <subcellularLocation>
        <location evidence="2">Secreted</location>
    </subcellularLocation>
</comment>
<dbReference type="RefSeq" id="WP_036544590.1">
    <property type="nucleotide sequence ID" value="NZ_JBKBNO010000001.1"/>
</dbReference>
<evidence type="ECO:0000259" key="9">
    <source>
        <dbReference type="Pfam" id="PF06429"/>
    </source>
</evidence>
<evidence type="ECO:0000259" key="10">
    <source>
        <dbReference type="Pfam" id="PF21158"/>
    </source>
</evidence>
<feature type="coiled-coil region" evidence="7">
    <location>
        <begin position="146"/>
        <end position="173"/>
    </location>
</feature>
<evidence type="ECO:0000259" key="8">
    <source>
        <dbReference type="Pfam" id="PF00460"/>
    </source>
</evidence>
<accession>A0A063Y440</accession>
<keyword evidence="6" id="KW-0975">Bacterial flagellum</keyword>
<dbReference type="Pfam" id="PF21158">
    <property type="entry name" value="flgK_1st_1"/>
    <property type="match status" value="1"/>
</dbReference>
<dbReference type="PANTHER" id="PTHR30033">
    <property type="entry name" value="FLAGELLAR HOOK-ASSOCIATED PROTEIN 1"/>
    <property type="match status" value="1"/>
</dbReference>
<evidence type="ECO:0000313" key="12">
    <source>
        <dbReference type="EMBL" id="KDE40444.1"/>
    </source>
</evidence>
<dbReference type="Proteomes" id="UP000027318">
    <property type="component" value="Unassembled WGS sequence"/>
</dbReference>
<sequence length="681" mass="74119">MSSLLSLGVQGVRASQGGLNVTGNNVANVNTPGYTRQVPQFQSLEGGGVKQEYSQRIVNQFINARIWADSSRFEAARAFEQLSNQLDNTLASESSSLAIKLDDFFGALQAANDDPTSITSRELMVAESEATVRRFRDLYGRIDEQNQTVNTRIRELTEEINTQAKNIAALNDRIRIAQAGGKESFELLDQRDQAIKELSELIDIQVIEQSNGESTIFIGNGQPLVVGQTSNQLIATPGKLDPSQLQVNLLIAGRQNNITNYIGGGELGGILEYRKDVLNSALDELGRLALVFADTMNSQHALGMDLDGNMGQKLFRDINDLVLMNSRFQADFAQGNVRITDTSLLQASEYELVFTSESDFRLTRLSDGKTWTQNSFEAQASAGDVDGEQQLWFDPGSGDLVLQIDGMRITADKNTPFSINERFLMQPTRTAADDMRTDISSGRQLALASPVSISADSANTGTGSATLSVTEVVASEMSPLEALKNLLPEAGAQIELTRNGSGYDIALFDANGDPVIPSELTATIDPSNPKQLIVRNTDAGLPGEIRVDINGVPQDGDQFRIGYNFEVDSVTGAITNIGVSDNRNGLLMADLTKQKTSLEGTYQDTYGRLVERVGITTKIAQMDTKASQAVLQNSINQREEISGVNQDEEMVRLIQFQQAYQAATQLITASQRTFDALINAV</sequence>
<dbReference type="OrthoDB" id="9802553at2"/>
<feature type="domain" description="Flagellar hook-associated protein FlgK helical" evidence="11">
    <location>
        <begin position="84"/>
        <end position="315"/>
    </location>
</feature>
<dbReference type="AlphaFoldDB" id="A0A063Y440"/>
<gene>
    <name evidence="12" type="ORF">ADINL_1036</name>
</gene>
<dbReference type="NCBIfam" id="TIGR02492">
    <property type="entry name" value="flgK_ends"/>
    <property type="match status" value="1"/>
</dbReference>
<dbReference type="InterPro" id="IPR010930">
    <property type="entry name" value="Flg_bb/hook_C_dom"/>
</dbReference>
<dbReference type="PANTHER" id="PTHR30033:SF1">
    <property type="entry name" value="FLAGELLAR HOOK-ASSOCIATED PROTEIN 1"/>
    <property type="match status" value="1"/>
</dbReference>
<evidence type="ECO:0000256" key="1">
    <source>
        <dbReference type="ARBA" id="ARBA00004365"/>
    </source>
</evidence>
<name>A0A063Y440_9GAMM</name>